<dbReference type="InterPro" id="IPR011545">
    <property type="entry name" value="DEAD/DEAH_box_helicase_dom"/>
</dbReference>
<dbReference type="SMART" id="SM00490">
    <property type="entry name" value="HELICc"/>
    <property type="match status" value="1"/>
</dbReference>
<evidence type="ECO:0000256" key="2">
    <source>
        <dbReference type="ARBA" id="ARBA00012552"/>
    </source>
</evidence>
<dbReference type="PROSITE" id="PS00690">
    <property type="entry name" value="DEAH_ATP_HELICASE"/>
    <property type="match status" value="1"/>
</dbReference>
<dbReference type="Pfam" id="PF00270">
    <property type="entry name" value="DEAD"/>
    <property type="match status" value="1"/>
</dbReference>
<keyword evidence="12" id="KW-1185">Reference proteome</keyword>
<dbReference type="Pfam" id="PF21010">
    <property type="entry name" value="HA2_C"/>
    <property type="match status" value="1"/>
</dbReference>
<comment type="similarity">
    <text evidence="1">Belongs to the DEAD box helicase family. DEAH subfamily.</text>
</comment>
<feature type="compositionally biased region" description="Low complexity" evidence="8">
    <location>
        <begin position="216"/>
        <end position="228"/>
    </location>
</feature>
<feature type="compositionally biased region" description="Basic and acidic residues" evidence="8">
    <location>
        <begin position="575"/>
        <end position="592"/>
    </location>
</feature>
<dbReference type="STRING" id="282301.A0A267F0U9"/>
<keyword evidence="5" id="KW-0347">Helicase</keyword>
<feature type="compositionally biased region" description="Acidic residues" evidence="8">
    <location>
        <begin position="593"/>
        <end position="606"/>
    </location>
</feature>
<organism evidence="11 12">
    <name type="scientific">Macrostomum lignano</name>
    <dbReference type="NCBI Taxonomy" id="282301"/>
    <lineage>
        <taxon>Eukaryota</taxon>
        <taxon>Metazoa</taxon>
        <taxon>Spiralia</taxon>
        <taxon>Lophotrochozoa</taxon>
        <taxon>Platyhelminthes</taxon>
        <taxon>Rhabditophora</taxon>
        <taxon>Macrostomorpha</taxon>
        <taxon>Macrostomida</taxon>
        <taxon>Macrostomidae</taxon>
        <taxon>Macrostomum</taxon>
    </lineage>
</organism>
<dbReference type="InterPro" id="IPR014001">
    <property type="entry name" value="Helicase_ATP-bd"/>
</dbReference>
<dbReference type="FunFam" id="3.40.50.300:FF:000637">
    <property type="entry name" value="ATP-dependent RNA helicase DHX37/DHR1"/>
    <property type="match status" value="1"/>
</dbReference>
<dbReference type="InterPro" id="IPR011709">
    <property type="entry name" value="DEAD-box_helicase_OB_fold"/>
</dbReference>
<feature type="region of interest" description="Disordered" evidence="8">
    <location>
        <begin position="54"/>
        <end position="135"/>
    </location>
</feature>
<feature type="compositionally biased region" description="Basic residues" evidence="8">
    <location>
        <begin position="93"/>
        <end position="104"/>
    </location>
</feature>
<dbReference type="AlphaFoldDB" id="A0A267F0U9"/>
<feature type="domain" description="Helicase ATP-binding" evidence="9">
    <location>
        <begin position="300"/>
        <end position="467"/>
    </location>
</feature>
<dbReference type="CDD" id="cd18791">
    <property type="entry name" value="SF2_C_RHA"/>
    <property type="match status" value="1"/>
</dbReference>
<evidence type="ECO:0000256" key="5">
    <source>
        <dbReference type="ARBA" id="ARBA00022806"/>
    </source>
</evidence>
<keyword evidence="3" id="KW-0547">Nucleotide-binding</keyword>
<evidence type="ECO:0000256" key="3">
    <source>
        <dbReference type="ARBA" id="ARBA00022741"/>
    </source>
</evidence>
<dbReference type="EMBL" id="NIVC01001485">
    <property type="protein sequence ID" value="PAA67405.1"/>
    <property type="molecule type" value="Genomic_DNA"/>
</dbReference>
<comment type="caution">
    <text evidence="11">The sequence shown here is derived from an EMBL/GenBank/DDBJ whole genome shotgun (WGS) entry which is preliminary data.</text>
</comment>
<dbReference type="GO" id="GO:0000462">
    <property type="term" value="P:maturation of SSU-rRNA from tricistronic rRNA transcript (SSU-rRNA, 5.8S rRNA, LSU-rRNA)"/>
    <property type="evidence" value="ECO:0007669"/>
    <property type="project" value="TreeGrafter"/>
</dbReference>
<feature type="region of interest" description="Disordered" evidence="8">
    <location>
        <begin position="571"/>
        <end position="606"/>
    </location>
</feature>
<dbReference type="InterPro" id="IPR007502">
    <property type="entry name" value="Helicase-assoc_dom"/>
</dbReference>
<dbReference type="GO" id="GO:0005524">
    <property type="term" value="F:ATP binding"/>
    <property type="evidence" value="ECO:0007669"/>
    <property type="project" value="UniProtKB-KW"/>
</dbReference>
<dbReference type="GO" id="GO:0005730">
    <property type="term" value="C:nucleolus"/>
    <property type="evidence" value="ECO:0007669"/>
    <property type="project" value="TreeGrafter"/>
</dbReference>
<dbReference type="Pfam" id="PF07717">
    <property type="entry name" value="OB_NTP_bind"/>
    <property type="match status" value="1"/>
</dbReference>
<dbReference type="InterPro" id="IPR027417">
    <property type="entry name" value="P-loop_NTPase"/>
</dbReference>
<feature type="region of interest" description="Disordered" evidence="8">
    <location>
        <begin position="1"/>
        <end position="34"/>
    </location>
</feature>
<feature type="compositionally biased region" description="Acidic residues" evidence="8">
    <location>
        <begin position="76"/>
        <end position="89"/>
    </location>
</feature>
<dbReference type="Proteomes" id="UP000215902">
    <property type="component" value="Unassembled WGS sequence"/>
</dbReference>
<dbReference type="Gene3D" id="1.20.120.1080">
    <property type="match status" value="1"/>
</dbReference>
<feature type="compositionally biased region" description="Low complexity" evidence="8">
    <location>
        <begin position="196"/>
        <end position="208"/>
    </location>
</feature>
<evidence type="ECO:0000259" key="10">
    <source>
        <dbReference type="PROSITE" id="PS51194"/>
    </source>
</evidence>
<evidence type="ECO:0000256" key="6">
    <source>
        <dbReference type="ARBA" id="ARBA00022840"/>
    </source>
</evidence>
<dbReference type="PROSITE" id="PS51192">
    <property type="entry name" value="HELICASE_ATP_BIND_1"/>
    <property type="match status" value="1"/>
</dbReference>
<evidence type="ECO:0000256" key="4">
    <source>
        <dbReference type="ARBA" id="ARBA00022801"/>
    </source>
</evidence>
<evidence type="ECO:0000313" key="11">
    <source>
        <dbReference type="EMBL" id="PAA67405.1"/>
    </source>
</evidence>
<accession>A0A267F0U9</accession>
<dbReference type="InterPro" id="IPR001650">
    <property type="entry name" value="Helicase_C-like"/>
</dbReference>
<feature type="compositionally biased region" description="Polar residues" evidence="8">
    <location>
        <begin position="242"/>
        <end position="251"/>
    </location>
</feature>
<dbReference type="SUPFAM" id="SSF52540">
    <property type="entry name" value="P-loop containing nucleoside triphosphate hydrolases"/>
    <property type="match status" value="1"/>
</dbReference>
<dbReference type="GO" id="GO:0003724">
    <property type="term" value="F:RNA helicase activity"/>
    <property type="evidence" value="ECO:0007669"/>
    <property type="project" value="UniProtKB-EC"/>
</dbReference>
<dbReference type="SMART" id="SM00487">
    <property type="entry name" value="DEXDc"/>
    <property type="match status" value="1"/>
</dbReference>
<gene>
    <name evidence="11" type="ORF">BOX15_Mlig015246g2</name>
</gene>
<feature type="non-terminal residue" evidence="11">
    <location>
        <position position="1"/>
    </location>
</feature>
<dbReference type="Pfam" id="PF00271">
    <property type="entry name" value="Helicase_C"/>
    <property type="match status" value="1"/>
</dbReference>
<dbReference type="OrthoDB" id="10025033at2759"/>
<feature type="domain" description="Helicase C-terminal" evidence="10">
    <location>
        <begin position="591"/>
        <end position="764"/>
    </location>
</feature>
<dbReference type="Gene3D" id="3.40.50.300">
    <property type="entry name" value="P-loop containing nucleotide triphosphate hydrolases"/>
    <property type="match status" value="3"/>
</dbReference>
<feature type="compositionally biased region" description="Basic and acidic residues" evidence="8">
    <location>
        <begin position="118"/>
        <end position="135"/>
    </location>
</feature>
<dbReference type="GO" id="GO:0016787">
    <property type="term" value="F:hydrolase activity"/>
    <property type="evidence" value="ECO:0007669"/>
    <property type="project" value="UniProtKB-KW"/>
</dbReference>
<dbReference type="PANTHER" id="PTHR18934:SF99">
    <property type="entry name" value="ATP-DEPENDENT RNA HELICASE DHX37-RELATED"/>
    <property type="match status" value="1"/>
</dbReference>
<dbReference type="PANTHER" id="PTHR18934">
    <property type="entry name" value="ATP-DEPENDENT RNA HELICASE"/>
    <property type="match status" value="1"/>
</dbReference>
<reference evidence="11 12" key="1">
    <citation type="submission" date="2017-06" db="EMBL/GenBank/DDBJ databases">
        <title>A platform for efficient transgenesis in Macrostomum lignano, a flatworm model organism for stem cell research.</title>
        <authorList>
            <person name="Berezikov E."/>
        </authorList>
    </citation>
    <scope>NUCLEOTIDE SEQUENCE [LARGE SCALE GENOMIC DNA]</scope>
    <source>
        <strain evidence="11">DV1</strain>
        <tissue evidence="11">Whole organism</tissue>
    </source>
</reference>
<evidence type="ECO:0000259" key="9">
    <source>
        <dbReference type="PROSITE" id="PS51192"/>
    </source>
</evidence>
<dbReference type="PROSITE" id="PS51194">
    <property type="entry name" value="HELICASE_CTER"/>
    <property type="match status" value="1"/>
</dbReference>
<evidence type="ECO:0000313" key="12">
    <source>
        <dbReference type="Proteomes" id="UP000215902"/>
    </source>
</evidence>
<name>A0A267F0U9_9PLAT</name>
<keyword evidence="6" id="KW-0067">ATP-binding</keyword>
<evidence type="ECO:0000256" key="8">
    <source>
        <dbReference type="SAM" id="MobiDB-lite"/>
    </source>
</evidence>
<evidence type="ECO:0000256" key="7">
    <source>
        <dbReference type="ARBA" id="ARBA00047984"/>
    </source>
</evidence>
<evidence type="ECO:0000256" key="1">
    <source>
        <dbReference type="ARBA" id="ARBA00008792"/>
    </source>
</evidence>
<proteinExistence type="inferred from homology"/>
<keyword evidence="4" id="KW-0378">Hydrolase</keyword>
<sequence length="1050" mass="116795">PTEPDRHQIMKGGSRGIKRQKAKTVKDGSSSAAAAPVTTDVVIDTDALFSAKEKFDASNALALPGMRRRKRRPTDDQSDDDDDNGEDDEESKKRRKRLKLKRLKRELQSDLLTKKKRKELERVVRKKESAKTRSQLWEELRQYQFPREEGEANATAHLLPSAAIHGVASKRAKQSDKKKSPGDNSEPDANTDASIKPLLKGWQQQKQQLVKDSDSSTDTSDITVSSSESESELEHDDAPASASITVDAQTNDESKATAEAEAETAIKEHRPATFVQVRRSKAVQQRRLELPILSEEHSIMEAVSGNDVVLICGQTGSGKTTQVPQFLYEAGYALDGRRVVVTEPRRVAAIAMSERVGQELGLGRNRVAYQIRYQGNVTENTVIKFVTDGVLLKELESDVLLRNYSAVVIDEAHERTIYTDILIGLLSRVVCRRRRLGHPLKLIVMSATLRVQDFLANERLFPSAAKPPLVRIDARQYPVTVHFNRRTEDDYLRAAYAKVCRLHTSLPPGGVLVFVTGAQEVVTLCSWLRRAFRKSKSTTTATASSSINEAEAEDRRLEICLDNYSAVPADEDAELHEAPIDAELRRDGRLQADDDNDDDDDDGNVEVDADVEGFRLTDEIGDEPTKRQLGSSGPVHVVGLYSLMPPERQAAAFREPPDGHRMIFVATNVAETSITIPCVRYVVDTGRVKTKVYDKVTGVSTFVVTWTSKASAEQRAGRAGRLGPGHCYRLYSSQVYTDSFKDFAEPELLTKPVDEVVLLAKLYVNDVLHFPFPNAPDGEAVAASEARLVKLGALDSRKRLTPQGALMRQFPVAARFAKMLVVCEQQEELIPYVILLVACLSVPEIFVEESAASSVGDGDRGNDDSSVERKQRAKAFRRSFARTGQALLLGDPMSLIGVAAWYERQLGQRGRTEAELVEQLGQLGVRHRAIGEVRKLRRHLTDIAGRLFVRRQVFLDPALPPPPERVSLQMRRLLASVMPDQVASKIPDKPRAYRCRSLAGDLYIHPSSVLARELPPTVLFQEVHESSKMFMRCVCAIDESWLSTAEDNRA</sequence>
<dbReference type="EC" id="3.6.4.13" evidence="2"/>
<feature type="region of interest" description="Disordered" evidence="8">
    <location>
        <begin position="148"/>
        <end position="256"/>
    </location>
</feature>
<dbReference type="GO" id="GO:0003723">
    <property type="term" value="F:RNA binding"/>
    <property type="evidence" value="ECO:0007669"/>
    <property type="project" value="TreeGrafter"/>
</dbReference>
<dbReference type="SMART" id="SM00847">
    <property type="entry name" value="HA2"/>
    <property type="match status" value="1"/>
</dbReference>
<comment type="catalytic activity">
    <reaction evidence="7">
        <text>ATP + H2O = ADP + phosphate + H(+)</text>
        <dbReference type="Rhea" id="RHEA:13065"/>
        <dbReference type="ChEBI" id="CHEBI:15377"/>
        <dbReference type="ChEBI" id="CHEBI:15378"/>
        <dbReference type="ChEBI" id="CHEBI:30616"/>
        <dbReference type="ChEBI" id="CHEBI:43474"/>
        <dbReference type="ChEBI" id="CHEBI:456216"/>
        <dbReference type="EC" id="3.6.4.13"/>
    </reaction>
</comment>
<protein>
    <recommendedName>
        <fullName evidence="2">RNA helicase</fullName>
        <ecNumber evidence="2">3.6.4.13</ecNumber>
    </recommendedName>
</protein>
<dbReference type="InterPro" id="IPR002464">
    <property type="entry name" value="DNA/RNA_helicase_DEAH_CS"/>
</dbReference>